<organism evidence="2 3">
    <name type="scientific">Natrinema halophilum</name>
    <dbReference type="NCBI Taxonomy" id="1699371"/>
    <lineage>
        <taxon>Archaea</taxon>
        <taxon>Methanobacteriati</taxon>
        <taxon>Methanobacteriota</taxon>
        <taxon>Stenosarchaea group</taxon>
        <taxon>Halobacteria</taxon>
        <taxon>Halobacteriales</taxon>
        <taxon>Natrialbaceae</taxon>
        <taxon>Natrinema</taxon>
    </lineage>
</organism>
<dbReference type="AlphaFoldDB" id="A0A7D5GGN9"/>
<keyword evidence="3" id="KW-1185">Reference proteome</keyword>
<dbReference type="EMBL" id="CP058601">
    <property type="protein sequence ID" value="QLG48447.1"/>
    <property type="molecule type" value="Genomic_DNA"/>
</dbReference>
<dbReference type="SUPFAM" id="SSF55785">
    <property type="entry name" value="PYP-like sensor domain (PAS domain)"/>
    <property type="match status" value="1"/>
</dbReference>
<sequence>MTSSPLTESLRETLALFDGSGAPRTTNEIASQLDLGRRSTYERLERLVDHGELETKKVGASARVWWRPTSSRNDWSDSAGDWPAVAESMIDDVLGDADVGVVVLDANFEVAWVNDTFERYFGLESERIIGRDKLTVVEERITDVVEDGATLADTIREAYEKNESAEQFECRVTATEEREARWLDHRSKPIESGAYAGGHVEFYYISRSKSGRNALGRKTTCASNR</sequence>
<dbReference type="InterPro" id="IPR000014">
    <property type="entry name" value="PAS"/>
</dbReference>
<dbReference type="InterPro" id="IPR013656">
    <property type="entry name" value="PAS_4"/>
</dbReference>
<dbReference type="GeneID" id="56032843"/>
<gene>
    <name evidence="2" type="ORF">HYG82_06090</name>
</gene>
<reference evidence="2 3" key="1">
    <citation type="submission" date="2020-07" db="EMBL/GenBank/DDBJ databases">
        <authorList>
            <person name="Cui H."/>
        </authorList>
    </citation>
    <scope>NUCLEOTIDE SEQUENCE [LARGE SCALE GENOMIC DNA]</scope>
    <source>
        <strain evidence="2 3">YPL8</strain>
    </source>
</reference>
<dbReference type="Proteomes" id="UP000509241">
    <property type="component" value="Chromosome"/>
</dbReference>
<proteinExistence type="predicted"/>
<accession>A0A7D5GGN9</accession>
<dbReference type="PROSITE" id="PS50112">
    <property type="entry name" value="PAS"/>
    <property type="match status" value="1"/>
</dbReference>
<evidence type="ECO:0000259" key="1">
    <source>
        <dbReference type="PROSITE" id="PS50112"/>
    </source>
</evidence>
<dbReference type="SUPFAM" id="SSF46785">
    <property type="entry name" value="Winged helix' DNA-binding domain"/>
    <property type="match status" value="1"/>
</dbReference>
<evidence type="ECO:0000313" key="2">
    <source>
        <dbReference type="EMBL" id="QLG48447.1"/>
    </source>
</evidence>
<feature type="domain" description="PAS" evidence="1">
    <location>
        <begin position="86"/>
        <end position="134"/>
    </location>
</feature>
<dbReference type="KEGG" id="haly:HYG82_06090"/>
<evidence type="ECO:0000313" key="3">
    <source>
        <dbReference type="Proteomes" id="UP000509241"/>
    </source>
</evidence>
<dbReference type="NCBIfam" id="TIGR00229">
    <property type="entry name" value="sensory_box"/>
    <property type="match status" value="1"/>
</dbReference>
<dbReference type="InterPro" id="IPR035965">
    <property type="entry name" value="PAS-like_dom_sf"/>
</dbReference>
<protein>
    <submittedName>
        <fullName evidence="2">PAS domain-containing protein</fullName>
    </submittedName>
</protein>
<dbReference type="Pfam" id="PF08448">
    <property type="entry name" value="PAS_4"/>
    <property type="match status" value="1"/>
</dbReference>
<dbReference type="InterPro" id="IPR036390">
    <property type="entry name" value="WH_DNA-bd_sf"/>
</dbReference>
<dbReference type="Gene3D" id="3.30.450.20">
    <property type="entry name" value="PAS domain"/>
    <property type="match status" value="1"/>
</dbReference>
<dbReference type="RefSeq" id="WP_179260186.1">
    <property type="nucleotide sequence ID" value="NZ_CP058601.1"/>
</dbReference>
<name>A0A7D5GGN9_9EURY</name>
<dbReference type="CDD" id="cd00130">
    <property type="entry name" value="PAS"/>
    <property type="match status" value="1"/>
</dbReference>
<dbReference type="OrthoDB" id="189973at2157"/>